<accession>A0AAE0GZT0</accession>
<dbReference type="PANTHER" id="PTHR15323:SF6">
    <property type="entry name" value="CELL DIVISION CYCLE PROTEIN 123 HOMOLOG"/>
    <property type="match status" value="1"/>
</dbReference>
<dbReference type="EMBL" id="LGRX02000955">
    <property type="protein sequence ID" value="KAK3287218.1"/>
    <property type="molecule type" value="Genomic_DNA"/>
</dbReference>
<evidence type="ECO:0008006" key="4">
    <source>
        <dbReference type="Google" id="ProtNLM"/>
    </source>
</evidence>
<dbReference type="AlphaFoldDB" id="A0AAE0GZT0"/>
<name>A0AAE0GZT0_9CHLO</name>
<dbReference type="InterPro" id="IPR009772">
    <property type="entry name" value="CDC123"/>
</dbReference>
<sequence>MNKALLDALQHGAKGLRKSAISNDLSAPLTGAQFAETDEKWNEYHLKVLDINLEEWIHLIPEYTFKTELMPITPEDADIFVQSYLEYESHLDHATLVGKSDARLSAMGSFTPSNTLLQRAEELQRRLQSVFDLLIDGNTSGVFVKTSCRSPKDSPTSQIKLQEYYLKMLAECEDRSENTRITTLLRAGLETMRMRNADDALALLMRSRRIWQDMGLALLHPERWNQHIVVRRWQDIEVDMEFRCFVYGNRLTAISQYNHLCFFPSLVASQEIIRLNLQRFFEQRVRPALEGKFVNYVMDVAIIGEGFDNVLVIELNPFLETTDSCCFSWSADLAVLEGRAVTATESASPDRSCEMRVRDRPQNGASSLLDETWRAILDLC</sequence>
<dbReference type="GO" id="GO:0005737">
    <property type="term" value="C:cytoplasm"/>
    <property type="evidence" value="ECO:0007669"/>
    <property type="project" value="TreeGrafter"/>
</dbReference>
<comment type="caution">
    <text evidence="2">The sequence shown here is derived from an EMBL/GenBank/DDBJ whole genome shotgun (WGS) entry which is preliminary data.</text>
</comment>
<protein>
    <recommendedName>
        <fullName evidence="4">Cell division cycle protein 123</fullName>
    </recommendedName>
</protein>
<evidence type="ECO:0000256" key="1">
    <source>
        <dbReference type="ARBA" id="ARBA00011047"/>
    </source>
</evidence>
<dbReference type="Proteomes" id="UP001190700">
    <property type="component" value="Unassembled WGS sequence"/>
</dbReference>
<evidence type="ECO:0000313" key="2">
    <source>
        <dbReference type="EMBL" id="KAK3287218.1"/>
    </source>
</evidence>
<proteinExistence type="inferred from homology"/>
<dbReference type="PANTHER" id="PTHR15323">
    <property type="entry name" value="D123 PROTEIN"/>
    <property type="match status" value="1"/>
</dbReference>
<organism evidence="2 3">
    <name type="scientific">Cymbomonas tetramitiformis</name>
    <dbReference type="NCBI Taxonomy" id="36881"/>
    <lineage>
        <taxon>Eukaryota</taxon>
        <taxon>Viridiplantae</taxon>
        <taxon>Chlorophyta</taxon>
        <taxon>Pyramimonadophyceae</taxon>
        <taxon>Pyramimonadales</taxon>
        <taxon>Pyramimonadaceae</taxon>
        <taxon>Cymbomonas</taxon>
    </lineage>
</organism>
<comment type="similarity">
    <text evidence="1">Belongs to the CDC123 family.</text>
</comment>
<reference evidence="2 3" key="1">
    <citation type="journal article" date="2015" name="Genome Biol. Evol.">
        <title>Comparative Genomics of a Bacterivorous Green Alga Reveals Evolutionary Causalities and Consequences of Phago-Mixotrophic Mode of Nutrition.</title>
        <authorList>
            <person name="Burns J.A."/>
            <person name="Paasch A."/>
            <person name="Narechania A."/>
            <person name="Kim E."/>
        </authorList>
    </citation>
    <scope>NUCLEOTIDE SEQUENCE [LARGE SCALE GENOMIC DNA]</scope>
    <source>
        <strain evidence="2 3">PLY_AMNH</strain>
    </source>
</reference>
<dbReference type="Pfam" id="PF07065">
    <property type="entry name" value="D123"/>
    <property type="match status" value="1"/>
</dbReference>
<evidence type="ECO:0000313" key="3">
    <source>
        <dbReference type="Proteomes" id="UP001190700"/>
    </source>
</evidence>
<keyword evidence="3" id="KW-1185">Reference proteome</keyword>
<gene>
    <name evidence="2" type="ORF">CYMTET_5260</name>
</gene>